<gene>
    <name evidence="2" type="ORF">SKAU_G00382810</name>
</gene>
<name>A0A9Q1EE84_SYNKA</name>
<evidence type="ECO:0000313" key="3">
    <source>
        <dbReference type="Proteomes" id="UP001152622"/>
    </source>
</evidence>
<comment type="caution">
    <text evidence="2">The sequence shown here is derived from an EMBL/GenBank/DDBJ whole genome shotgun (WGS) entry which is preliminary data.</text>
</comment>
<evidence type="ECO:0000313" key="2">
    <source>
        <dbReference type="EMBL" id="KAJ8337061.1"/>
    </source>
</evidence>
<sequence length="125" mass="13307">MKKEAKRPTPQGRVNGIGRSSVAGGAELHIEVPSVLSSVRAASTEDHVFQCPPGERVPSCPIKNVFAPYRSGLSAYGLAVVSGRNVPPVGSVRALLERGTRRAVRVSAFEDRERFSLRAPRDGGG</sequence>
<protein>
    <submittedName>
        <fullName evidence="2">Uncharacterized protein</fullName>
    </submittedName>
</protein>
<dbReference type="Proteomes" id="UP001152622">
    <property type="component" value="Chromosome 19"/>
</dbReference>
<dbReference type="EMBL" id="JAINUF010000019">
    <property type="protein sequence ID" value="KAJ8337061.1"/>
    <property type="molecule type" value="Genomic_DNA"/>
</dbReference>
<reference evidence="2" key="1">
    <citation type="journal article" date="2023" name="Science">
        <title>Genome structures resolve the early diversification of teleost fishes.</title>
        <authorList>
            <person name="Parey E."/>
            <person name="Louis A."/>
            <person name="Montfort J."/>
            <person name="Bouchez O."/>
            <person name="Roques C."/>
            <person name="Iampietro C."/>
            <person name="Lluch J."/>
            <person name="Castinel A."/>
            <person name="Donnadieu C."/>
            <person name="Desvignes T."/>
            <person name="Floi Bucao C."/>
            <person name="Jouanno E."/>
            <person name="Wen M."/>
            <person name="Mejri S."/>
            <person name="Dirks R."/>
            <person name="Jansen H."/>
            <person name="Henkel C."/>
            <person name="Chen W.J."/>
            <person name="Zahm M."/>
            <person name="Cabau C."/>
            <person name="Klopp C."/>
            <person name="Thompson A.W."/>
            <person name="Robinson-Rechavi M."/>
            <person name="Braasch I."/>
            <person name="Lecointre G."/>
            <person name="Bobe J."/>
            <person name="Postlethwait J.H."/>
            <person name="Berthelot C."/>
            <person name="Roest Crollius H."/>
            <person name="Guiguen Y."/>
        </authorList>
    </citation>
    <scope>NUCLEOTIDE SEQUENCE</scope>
    <source>
        <strain evidence="2">WJC10195</strain>
    </source>
</reference>
<organism evidence="2 3">
    <name type="scientific">Synaphobranchus kaupii</name>
    <name type="common">Kaup's arrowtooth eel</name>
    <dbReference type="NCBI Taxonomy" id="118154"/>
    <lineage>
        <taxon>Eukaryota</taxon>
        <taxon>Metazoa</taxon>
        <taxon>Chordata</taxon>
        <taxon>Craniata</taxon>
        <taxon>Vertebrata</taxon>
        <taxon>Euteleostomi</taxon>
        <taxon>Actinopterygii</taxon>
        <taxon>Neopterygii</taxon>
        <taxon>Teleostei</taxon>
        <taxon>Anguilliformes</taxon>
        <taxon>Synaphobranchidae</taxon>
        <taxon>Synaphobranchus</taxon>
    </lineage>
</organism>
<feature type="region of interest" description="Disordered" evidence="1">
    <location>
        <begin position="1"/>
        <end position="20"/>
    </location>
</feature>
<proteinExistence type="predicted"/>
<accession>A0A9Q1EE84</accession>
<evidence type="ECO:0000256" key="1">
    <source>
        <dbReference type="SAM" id="MobiDB-lite"/>
    </source>
</evidence>
<keyword evidence="3" id="KW-1185">Reference proteome</keyword>
<dbReference type="AlphaFoldDB" id="A0A9Q1EE84"/>